<dbReference type="CDD" id="cd05233">
    <property type="entry name" value="SDR_c"/>
    <property type="match status" value="1"/>
</dbReference>
<feature type="domain" description="Hpc2-related" evidence="5">
    <location>
        <begin position="498"/>
        <end position="540"/>
    </location>
</feature>
<feature type="compositionally biased region" description="Polar residues" evidence="4">
    <location>
        <begin position="363"/>
        <end position="372"/>
    </location>
</feature>
<feature type="compositionally biased region" description="Acidic residues" evidence="4">
    <location>
        <begin position="467"/>
        <end position="479"/>
    </location>
</feature>
<feature type="compositionally biased region" description="Gly residues" evidence="4">
    <location>
        <begin position="577"/>
        <end position="587"/>
    </location>
</feature>
<dbReference type="PANTHER" id="PTHR43618:SF4">
    <property type="entry name" value="SHORT CHAIN DEHYDROGENASE_REDUCTASE FAMILY (AFU_ORTHOLOGUE AFUA_7G04540)"/>
    <property type="match status" value="1"/>
</dbReference>
<evidence type="ECO:0000259" key="5">
    <source>
        <dbReference type="Pfam" id="PF08729"/>
    </source>
</evidence>
<feature type="region of interest" description="Disordered" evidence="4">
    <location>
        <begin position="544"/>
        <end position="657"/>
    </location>
</feature>
<feature type="compositionally biased region" description="Polar residues" evidence="4">
    <location>
        <begin position="268"/>
        <end position="280"/>
    </location>
</feature>
<feature type="compositionally biased region" description="Basic and acidic residues" evidence="4">
    <location>
        <begin position="544"/>
        <end position="555"/>
    </location>
</feature>
<dbReference type="Gene3D" id="3.40.50.720">
    <property type="entry name" value="NAD(P)-binding Rossmann-like Domain"/>
    <property type="match status" value="1"/>
</dbReference>
<name>A0A4Z0YZR9_9PEZI</name>
<organism evidence="6 7">
    <name type="scientific">Xylaria hypoxylon</name>
    <dbReference type="NCBI Taxonomy" id="37992"/>
    <lineage>
        <taxon>Eukaryota</taxon>
        <taxon>Fungi</taxon>
        <taxon>Dikarya</taxon>
        <taxon>Ascomycota</taxon>
        <taxon>Pezizomycotina</taxon>
        <taxon>Sordariomycetes</taxon>
        <taxon>Xylariomycetidae</taxon>
        <taxon>Xylariales</taxon>
        <taxon>Xylariaceae</taxon>
        <taxon>Xylaria</taxon>
    </lineage>
</organism>
<reference evidence="6 7" key="1">
    <citation type="submission" date="2019-03" db="EMBL/GenBank/DDBJ databases">
        <title>Draft genome sequence of Xylaria hypoxylon DSM 108379, a ubiquitous saprotrophic-parasitic fungi on hardwood.</title>
        <authorList>
            <person name="Buettner E."/>
            <person name="Leonhardt S."/>
            <person name="Gebauer A.M."/>
            <person name="Liers C."/>
            <person name="Hofrichter M."/>
            <person name="Kellner H."/>
        </authorList>
    </citation>
    <scope>NUCLEOTIDE SEQUENCE [LARGE SCALE GENOMIC DNA]</scope>
    <source>
        <strain evidence="6 7">DSM 108379</strain>
    </source>
</reference>
<feature type="region of interest" description="Disordered" evidence="4">
    <location>
        <begin position="443"/>
        <end position="504"/>
    </location>
</feature>
<protein>
    <recommendedName>
        <fullName evidence="5">Hpc2-related domain-containing protein</fullName>
    </recommendedName>
</protein>
<proteinExistence type="inferred from homology"/>
<keyword evidence="2" id="KW-0521">NADP</keyword>
<keyword evidence="7" id="KW-1185">Reference proteome</keyword>
<feature type="region of interest" description="Disordered" evidence="4">
    <location>
        <begin position="1"/>
        <end position="332"/>
    </location>
</feature>
<feature type="compositionally biased region" description="Low complexity" evidence="4">
    <location>
        <begin position="281"/>
        <end position="300"/>
    </location>
</feature>
<evidence type="ECO:0000256" key="3">
    <source>
        <dbReference type="ARBA" id="ARBA00023002"/>
    </source>
</evidence>
<dbReference type="Pfam" id="PF00106">
    <property type="entry name" value="adh_short"/>
    <property type="match status" value="1"/>
</dbReference>
<dbReference type="InterPro" id="IPR036291">
    <property type="entry name" value="NAD(P)-bd_dom_sf"/>
</dbReference>
<dbReference type="InterPro" id="IPR020904">
    <property type="entry name" value="Sc_DH/Rdtase_CS"/>
</dbReference>
<evidence type="ECO:0000256" key="4">
    <source>
        <dbReference type="SAM" id="MobiDB-lite"/>
    </source>
</evidence>
<dbReference type="OrthoDB" id="5576775at2759"/>
<evidence type="ECO:0000313" key="7">
    <source>
        <dbReference type="Proteomes" id="UP000297716"/>
    </source>
</evidence>
<dbReference type="PRINTS" id="PR00080">
    <property type="entry name" value="SDRFAMILY"/>
</dbReference>
<comment type="caution">
    <text evidence="6">The sequence shown here is derived from an EMBL/GenBank/DDBJ whole genome shotgun (WGS) entry which is preliminary data.</text>
</comment>
<keyword evidence="3" id="KW-0560">Oxidoreductase</keyword>
<dbReference type="EMBL" id="SKBN01000148">
    <property type="protein sequence ID" value="TGJ81922.1"/>
    <property type="molecule type" value="Genomic_DNA"/>
</dbReference>
<evidence type="ECO:0000256" key="1">
    <source>
        <dbReference type="ARBA" id="ARBA00006484"/>
    </source>
</evidence>
<dbReference type="GO" id="GO:0016491">
    <property type="term" value="F:oxidoreductase activity"/>
    <property type="evidence" value="ECO:0007669"/>
    <property type="project" value="UniProtKB-KW"/>
</dbReference>
<feature type="compositionally biased region" description="Basic and acidic residues" evidence="4">
    <location>
        <begin position="596"/>
        <end position="613"/>
    </location>
</feature>
<feature type="compositionally biased region" description="Low complexity" evidence="4">
    <location>
        <begin position="128"/>
        <end position="146"/>
    </location>
</feature>
<dbReference type="InterPro" id="IPR052178">
    <property type="entry name" value="Sec_Metab_Biosynth_SDR"/>
</dbReference>
<dbReference type="SUPFAM" id="SSF51735">
    <property type="entry name" value="NAD(P)-binding Rossmann-fold domains"/>
    <property type="match status" value="1"/>
</dbReference>
<dbReference type="Pfam" id="PF08729">
    <property type="entry name" value="HUN"/>
    <property type="match status" value="1"/>
</dbReference>
<evidence type="ECO:0000256" key="2">
    <source>
        <dbReference type="ARBA" id="ARBA00022857"/>
    </source>
</evidence>
<comment type="similarity">
    <text evidence="1">Belongs to the short-chain dehydrogenases/reductases (SDR) family.</text>
</comment>
<dbReference type="PANTHER" id="PTHR43618">
    <property type="entry name" value="7-ALPHA-HYDROXYSTEROID DEHYDROGENASE"/>
    <property type="match status" value="1"/>
</dbReference>
<feature type="compositionally biased region" description="Polar residues" evidence="4">
    <location>
        <begin position="1"/>
        <end position="16"/>
    </location>
</feature>
<feature type="compositionally biased region" description="Polar residues" evidence="4">
    <location>
        <begin position="615"/>
        <end position="630"/>
    </location>
</feature>
<dbReference type="PROSITE" id="PS00061">
    <property type="entry name" value="ADH_SHORT"/>
    <property type="match status" value="1"/>
</dbReference>
<feature type="region of interest" description="Disordered" evidence="4">
    <location>
        <begin position="354"/>
        <end position="385"/>
    </location>
</feature>
<dbReference type="Proteomes" id="UP000297716">
    <property type="component" value="Unassembled WGS sequence"/>
</dbReference>
<dbReference type="AlphaFoldDB" id="A0A4Z0YZR9"/>
<accession>A0A4Z0YZR9</accession>
<feature type="compositionally biased region" description="Pro residues" evidence="4">
    <location>
        <begin position="315"/>
        <end position="325"/>
    </location>
</feature>
<dbReference type="InterPro" id="IPR014840">
    <property type="entry name" value="HRD"/>
</dbReference>
<dbReference type="InterPro" id="IPR002347">
    <property type="entry name" value="SDR_fam"/>
</dbReference>
<feature type="compositionally biased region" description="Polar residues" evidence="4">
    <location>
        <begin position="229"/>
        <end position="258"/>
    </location>
</feature>
<evidence type="ECO:0000313" key="6">
    <source>
        <dbReference type="EMBL" id="TGJ81922.1"/>
    </source>
</evidence>
<sequence length="958" mass="102524">MATTSGNRTRYSSSPELSDPPSMLSAPTSPGFGRSKQNGGELDEIVVDPTTIRYDGSGQPLLTKDGLPRRKPGPKPGSRIKRNSTNAEEVGEKPKRTRKPKDPNAPPTQRRRKTAGATDAADGENGDAPSQAASSPAAPTTAAPASRQPKITDMTTTMGRLEPIPQREPKRESMPGSMSSILNAEPEPHSPYHQQPQPLPRPSVTPRASGTAYDPIRSSNYDPVRETMVSHSYPNTMGSPRGPNNTNVINRASASPSIASLVDPPVQNIISPAPSHTSFAPNQQQTHSQPQSQPRQQQDSNSVPASPNPFRGNFAPPPAPKPPTTEPKKPAAPLSTLTAAKIEIRPTSITTIGAAGAKRAASKNYSATSSSPRIHPAKESLDPPPGRSILDFGRAEPGSELVVPSIILNIPLNGETNKYVNFMRMAEEQYGWDALHPRQAEHKARKARIAAASAALAQNDSSREGDEMSVDESDNEDSNVEMGGTSGPDKAADGKPAKKKRHFKEDEYDRGDDFVDDSELLWEEQAAASRDGFFVYSGPLIREVEKPEPGRDGLPKRGRGSRGGRGGSRGAAASAGRGRGGGPGSRGGITRKPRMTKADRAQMDREKAEREANLLKSSNTPSYNVLQPSSPKFAAGPLSRQAWRDRPQAHTQSGRGSRYNSIDMAIPHPLSAAALFGLKDWVVVVIAQTLAANGARVYITGRRADVLETSSRVHGARDTLGENGGQILPLVMDVTNKESIKHAVGQIEAKEGYLNVLVNNAGVWKGRPAAAPADGAEAFGAAMFAEEIEENWQQTFRTNTISPYFVTAAFLPLLAKAISSPAKQAGSVINNDSAAGMLRTTLRHAYSYNVSKGAAIHLTRQMAFDLSHEKINIRVNGLALGFFPSEMTTSASNDDNESSYKTDEFRAFMATVGVTTVKRMGTARDLASVILNLATNEYLWGTITILDGGLALTSPGNM</sequence>
<gene>
    <name evidence="6" type="ORF">E0Z10_g6852</name>
</gene>
<feature type="compositionally biased region" description="Basic residues" evidence="4">
    <location>
        <begin position="69"/>
        <end position="82"/>
    </location>
</feature>
<dbReference type="STRING" id="37992.A0A4Z0YZR9"/>